<name>A0A178IM73_9BACT</name>
<dbReference type="RefSeq" id="WP_068769240.1">
    <property type="nucleotide sequence ID" value="NZ_CP109796.1"/>
</dbReference>
<evidence type="ECO:0008006" key="3">
    <source>
        <dbReference type="Google" id="ProtNLM"/>
    </source>
</evidence>
<sequence>MKTFSLTSILRFSAMPVFFVAICAILLRADDALQPIDVSAFVDSAHHWRNVHGSSDNPLKPRPGHPSYKPEQVREIAANVLLFQCDNGGWPKNYDMCAILNDEEKAAVLSIKNRKTVTFDNETTHSQVAYLAKAYAQIKEPAYRDACVRGLDFMLSAQLPGGGFPQRWPDPEGYHAYITFNDRVMVGILTVLRDAGNGVNGFAWLDTARREKCRNAQERGTACILACQYRNAKGELVAWGQQHDPKTLLPAKGRGFELPSLCAQDTPEIIRYLAGFEQPAPEIIAAIRAGVAWLEQSKITGIRVEEFNSTPVKFRFHDTDIDRRVVNDPSAPPIWARMYEMETNRPMFCGRDQKKVYAFAEVDRDRRTGYDWYGYWPADELSGLYPAWLKKHGFSKK</sequence>
<dbReference type="Pfam" id="PF09492">
    <property type="entry name" value="Pec_lyase"/>
    <property type="match status" value="1"/>
</dbReference>
<reference evidence="1 2" key="1">
    <citation type="submission" date="2016-01" db="EMBL/GenBank/DDBJ databases">
        <title>High potential of lignocellulose degradation of a new Verrucomicrobia species.</title>
        <authorList>
            <person name="Wang Y."/>
            <person name="Shi Y."/>
            <person name="Qiu Z."/>
            <person name="Liu S."/>
            <person name="Yang H."/>
        </authorList>
    </citation>
    <scope>NUCLEOTIDE SEQUENCE [LARGE SCALE GENOMIC DNA]</scope>
    <source>
        <strain evidence="1 2">TSB47</strain>
    </source>
</reference>
<protein>
    <recommendedName>
        <fullName evidence="3">Pectate lyase</fullName>
    </recommendedName>
</protein>
<dbReference type="AlphaFoldDB" id="A0A178IM73"/>
<dbReference type="Proteomes" id="UP000078486">
    <property type="component" value="Unassembled WGS sequence"/>
</dbReference>
<dbReference type="EMBL" id="LRRQ01000043">
    <property type="protein sequence ID" value="OAM90984.1"/>
    <property type="molecule type" value="Genomic_DNA"/>
</dbReference>
<evidence type="ECO:0000313" key="1">
    <source>
        <dbReference type="EMBL" id="OAM90984.1"/>
    </source>
</evidence>
<dbReference type="NCBIfam" id="TIGR02474">
    <property type="entry name" value="pec_lyase"/>
    <property type="match status" value="1"/>
</dbReference>
<keyword evidence="2" id="KW-1185">Reference proteome</keyword>
<gene>
    <name evidence="1" type="ORF">AW736_05660</name>
</gene>
<accession>A0A178IM73</accession>
<dbReference type="SUPFAM" id="SSF81853">
    <property type="entry name" value="Family 10 polysaccharide lyase"/>
    <property type="match status" value="1"/>
</dbReference>
<dbReference type="STRING" id="1184151.AW736_05660"/>
<comment type="caution">
    <text evidence="1">The sequence shown here is derived from an EMBL/GenBank/DDBJ whole genome shotgun (WGS) entry which is preliminary data.</text>
</comment>
<organism evidence="1 2">
    <name type="scientific">Termitidicoccus mucosus</name>
    <dbReference type="NCBI Taxonomy" id="1184151"/>
    <lineage>
        <taxon>Bacteria</taxon>
        <taxon>Pseudomonadati</taxon>
        <taxon>Verrucomicrobiota</taxon>
        <taxon>Opitutia</taxon>
        <taxon>Opitutales</taxon>
        <taxon>Opitutaceae</taxon>
        <taxon>Termitidicoccus</taxon>
    </lineage>
</organism>
<evidence type="ECO:0000313" key="2">
    <source>
        <dbReference type="Proteomes" id="UP000078486"/>
    </source>
</evidence>
<dbReference type="InterPro" id="IPR012669">
    <property type="entry name" value="Pectate_lyase"/>
</dbReference>
<proteinExistence type="predicted"/>
<dbReference type="Gene3D" id="1.50.10.20">
    <property type="match status" value="1"/>
</dbReference>